<accession>A0A7C5N7H5</accession>
<dbReference type="InterPro" id="IPR052930">
    <property type="entry name" value="TA_antitoxin_MntA"/>
</dbReference>
<dbReference type="CDD" id="cd05403">
    <property type="entry name" value="NT_KNTase_like"/>
    <property type="match status" value="1"/>
</dbReference>
<protein>
    <submittedName>
        <fullName evidence="2">Nucleotidyltransferase domain-containing protein</fullName>
    </submittedName>
</protein>
<name>A0A7C5N7H5_9GAMM</name>
<dbReference type="AlphaFoldDB" id="A0A7C5N7H5"/>
<evidence type="ECO:0000313" key="2">
    <source>
        <dbReference type="EMBL" id="HHH13006.1"/>
    </source>
</evidence>
<dbReference type="InterPro" id="IPR043519">
    <property type="entry name" value="NT_sf"/>
</dbReference>
<evidence type="ECO:0000259" key="1">
    <source>
        <dbReference type="Pfam" id="PF18765"/>
    </source>
</evidence>
<feature type="domain" description="Polymerase beta nucleotidyltransferase" evidence="1">
    <location>
        <begin position="11"/>
        <end position="99"/>
    </location>
</feature>
<dbReference type="SUPFAM" id="SSF81301">
    <property type="entry name" value="Nucleotidyltransferase"/>
    <property type="match status" value="1"/>
</dbReference>
<dbReference type="PANTHER" id="PTHR43852:SF2">
    <property type="entry name" value="PROTEIN ADENYLYLTRANSFERASE MNTA"/>
    <property type="match status" value="1"/>
</dbReference>
<dbReference type="EMBL" id="DROM01000133">
    <property type="protein sequence ID" value="HHH13006.1"/>
    <property type="molecule type" value="Genomic_DNA"/>
</dbReference>
<organism evidence="2">
    <name type="scientific">Thiolapillus brandeum</name>
    <dbReference type="NCBI Taxonomy" id="1076588"/>
    <lineage>
        <taxon>Bacteria</taxon>
        <taxon>Pseudomonadati</taxon>
        <taxon>Pseudomonadota</taxon>
        <taxon>Gammaproteobacteria</taxon>
        <taxon>Chromatiales</taxon>
        <taxon>Sedimenticolaceae</taxon>
        <taxon>Thiolapillus</taxon>
    </lineage>
</organism>
<reference evidence="2" key="1">
    <citation type="journal article" date="2020" name="mSystems">
        <title>Genome- and Community-Level Interaction Insights into Carbon Utilization and Element Cycling Functions of Hydrothermarchaeota in Hydrothermal Sediment.</title>
        <authorList>
            <person name="Zhou Z."/>
            <person name="Liu Y."/>
            <person name="Xu W."/>
            <person name="Pan J."/>
            <person name="Luo Z.H."/>
            <person name="Li M."/>
        </authorList>
    </citation>
    <scope>NUCLEOTIDE SEQUENCE [LARGE SCALE GENOMIC DNA]</scope>
    <source>
        <strain evidence="2">HyVt-535</strain>
    </source>
</reference>
<comment type="caution">
    <text evidence="2">The sequence shown here is derived from an EMBL/GenBank/DDBJ whole genome shotgun (WGS) entry which is preliminary data.</text>
</comment>
<dbReference type="InterPro" id="IPR041633">
    <property type="entry name" value="Polbeta"/>
</dbReference>
<dbReference type="Pfam" id="PF18765">
    <property type="entry name" value="Polbeta"/>
    <property type="match status" value="1"/>
</dbReference>
<gene>
    <name evidence="2" type="ORF">ENJ98_02110</name>
</gene>
<sequence>MNDGIKPAHRKTLIEILAANPKVEQVVLFGSRALGNHRPNSDIDLALYGKALDLDDLARFQEEIEATTIPHQVDLLLINRIGNKRLRRHIEEEGVAWFRRTPSSTTVAT</sequence>
<dbReference type="Proteomes" id="UP000886100">
    <property type="component" value="Unassembled WGS sequence"/>
</dbReference>
<dbReference type="Gene3D" id="3.30.460.10">
    <property type="entry name" value="Beta Polymerase, domain 2"/>
    <property type="match status" value="1"/>
</dbReference>
<proteinExistence type="predicted"/>
<dbReference type="PANTHER" id="PTHR43852">
    <property type="entry name" value="NUCLEOTIDYLTRANSFERASE"/>
    <property type="match status" value="1"/>
</dbReference>